<comment type="caution">
    <text evidence="2">The sequence shown here is derived from an EMBL/GenBank/DDBJ whole genome shotgun (WGS) entry which is preliminary data.</text>
</comment>
<sequence>MQIHVVLESDENEIVTVFLLAEARDAVLKQPHTPTRGCMVAHLPKTPEIIRCPNRMMTKHDDEDENSPREDIGLWDKQLLQTGESSGTGEAAINKDQAQKVMGATQPQGEGRNEKEGKISM</sequence>
<gene>
    <name evidence="2" type="ORF">R1sor_019576</name>
</gene>
<proteinExistence type="predicted"/>
<evidence type="ECO:0000256" key="1">
    <source>
        <dbReference type="SAM" id="MobiDB-lite"/>
    </source>
</evidence>
<name>A0ABD3IJ53_9MARC</name>
<dbReference type="AlphaFoldDB" id="A0ABD3IJ53"/>
<accession>A0ABD3IJ53</accession>
<feature type="region of interest" description="Disordered" evidence="1">
    <location>
        <begin position="82"/>
        <end position="121"/>
    </location>
</feature>
<evidence type="ECO:0000313" key="3">
    <source>
        <dbReference type="Proteomes" id="UP001633002"/>
    </source>
</evidence>
<organism evidence="2 3">
    <name type="scientific">Riccia sorocarpa</name>
    <dbReference type="NCBI Taxonomy" id="122646"/>
    <lineage>
        <taxon>Eukaryota</taxon>
        <taxon>Viridiplantae</taxon>
        <taxon>Streptophyta</taxon>
        <taxon>Embryophyta</taxon>
        <taxon>Marchantiophyta</taxon>
        <taxon>Marchantiopsida</taxon>
        <taxon>Marchantiidae</taxon>
        <taxon>Marchantiales</taxon>
        <taxon>Ricciaceae</taxon>
        <taxon>Riccia</taxon>
    </lineage>
</organism>
<evidence type="ECO:0000313" key="2">
    <source>
        <dbReference type="EMBL" id="KAL3701554.1"/>
    </source>
</evidence>
<reference evidence="2 3" key="1">
    <citation type="submission" date="2024-09" db="EMBL/GenBank/DDBJ databases">
        <title>Chromosome-scale assembly of Riccia sorocarpa.</title>
        <authorList>
            <person name="Paukszto L."/>
        </authorList>
    </citation>
    <scope>NUCLEOTIDE SEQUENCE [LARGE SCALE GENOMIC DNA]</scope>
    <source>
        <strain evidence="2">LP-2024</strain>
        <tissue evidence="2">Aerial parts of the thallus</tissue>
    </source>
</reference>
<protein>
    <submittedName>
        <fullName evidence="2">Uncharacterized protein</fullName>
    </submittedName>
</protein>
<dbReference type="EMBL" id="JBJQOH010000001">
    <property type="protein sequence ID" value="KAL3701554.1"/>
    <property type="molecule type" value="Genomic_DNA"/>
</dbReference>
<feature type="compositionally biased region" description="Basic and acidic residues" evidence="1">
    <location>
        <begin position="111"/>
        <end position="121"/>
    </location>
</feature>
<dbReference type="Proteomes" id="UP001633002">
    <property type="component" value="Unassembled WGS sequence"/>
</dbReference>
<keyword evidence="3" id="KW-1185">Reference proteome</keyword>